<dbReference type="AlphaFoldDB" id="A0A556AF81"/>
<dbReference type="Gene3D" id="3.40.50.1820">
    <property type="entry name" value="alpha/beta hydrolase"/>
    <property type="match status" value="1"/>
</dbReference>
<keyword evidence="3" id="KW-1185">Reference proteome</keyword>
<comment type="caution">
    <text evidence="2">The sequence shown here is derived from an EMBL/GenBank/DDBJ whole genome shotgun (WGS) entry which is preliminary data.</text>
</comment>
<gene>
    <name evidence="2" type="ORF">FOZ76_18240</name>
</gene>
<dbReference type="OrthoDB" id="9793083at2"/>
<dbReference type="EMBL" id="VLTJ01000035">
    <property type="protein sequence ID" value="TSH91546.1"/>
    <property type="molecule type" value="Genomic_DNA"/>
</dbReference>
<dbReference type="PANTHER" id="PTHR43798:SF33">
    <property type="entry name" value="HYDROLASE, PUTATIVE (AFU_ORTHOLOGUE AFUA_2G14860)-RELATED"/>
    <property type="match status" value="1"/>
</dbReference>
<dbReference type="Pfam" id="PF00561">
    <property type="entry name" value="Abhydrolase_1"/>
    <property type="match status" value="1"/>
</dbReference>
<dbReference type="PRINTS" id="PR00111">
    <property type="entry name" value="ABHYDROLASE"/>
</dbReference>
<dbReference type="InterPro" id="IPR000073">
    <property type="entry name" value="AB_hydrolase_1"/>
</dbReference>
<accession>A0A556AF81</accession>
<dbReference type="GO" id="GO:0016020">
    <property type="term" value="C:membrane"/>
    <property type="evidence" value="ECO:0007669"/>
    <property type="project" value="TreeGrafter"/>
</dbReference>
<evidence type="ECO:0000313" key="2">
    <source>
        <dbReference type="EMBL" id="TSH91546.1"/>
    </source>
</evidence>
<dbReference type="PANTHER" id="PTHR43798">
    <property type="entry name" value="MONOACYLGLYCEROL LIPASE"/>
    <property type="match status" value="1"/>
</dbReference>
<dbReference type="InterPro" id="IPR050266">
    <property type="entry name" value="AB_hydrolase_sf"/>
</dbReference>
<dbReference type="Proteomes" id="UP000318405">
    <property type="component" value="Unassembled WGS sequence"/>
</dbReference>
<sequence>MPYLERPGQPALHYLVDDFTDPWKNAPVIVLQHGFGRSADLWYPWVPLLARHFKVVRPDLRGLGRSGRDFDLAGGMTVETFVDDLAAIIDEVAQAPVHYCGESLGGMVGAALAVAHPDKLRTLSLIAAPLRISQATQQTFACGRESWQAAIDELGTRAWAHEINGSLRFPPDADPGMQNWYAEMMGQTDKASLIALSRLAARADIEPLLEKIATPTLGIYPVAGSITGPDEDIIRSRIPGITYVGLPSRYHAIQFLMARACADEVLHFACQHDGVAAGA</sequence>
<dbReference type="RefSeq" id="WP_143949718.1">
    <property type="nucleotide sequence ID" value="NZ_BAABMB010000006.1"/>
</dbReference>
<keyword evidence="2" id="KW-0378">Hydrolase</keyword>
<reference evidence="2 3" key="1">
    <citation type="submission" date="2019-07" db="EMBL/GenBank/DDBJ databases">
        <title>Qingshengfaniella alkalisoli gen. nov., sp. nov., isolated from saline soil.</title>
        <authorList>
            <person name="Xu L."/>
            <person name="Huang X.-X."/>
            <person name="Sun J.-Q."/>
        </authorList>
    </citation>
    <scope>NUCLEOTIDE SEQUENCE [LARGE SCALE GENOMIC DNA]</scope>
    <source>
        <strain evidence="2 3">DSM 27279</strain>
    </source>
</reference>
<evidence type="ECO:0000259" key="1">
    <source>
        <dbReference type="Pfam" id="PF00561"/>
    </source>
</evidence>
<dbReference type="GO" id="GO:0047372">
    <property type="term" value="F:monoacylglycerol lipase activity"/>
    <property type="evidence" value="ECO:0007669"/>
    <property type="project" value="TreeGrafter"/>
</dbReference>
<proteinExistence type="predicted"/>
<name>A0A556AF81_9BURK</name>
<evidence type="ECO:0000313" key="3">
    <source>
        <dbReference type="Proteomes" id="UP000318405"/>
    </source>
</evidence>
<dbReference type="GO" id="GO:0046464">
    <property type="term" value="P:acylglycerol catabolic process"/>
    <property type="evidence" value="ECO:0007669"/>
    <property type="project" value="TreeGrafter"/>
</dbReference>
<organism evidence="2 3">
    <name type="scientific">Verticiella sediminum</name>
    <dbReference type="NCBI Taxonomy" id="1247510"/>
    <lineage>
        <taxon>Bacteria</taxon>
        <taxon>Pseudomonadati</taxon>
        <taxon>Pseudomonadota</taxon>
        <taxon>Betaproteobacteria</taxon>
        <taxon>Burkholderiales</taxon>
        <taxon>Alcaligenaceae</taxon>
        <taxon>Verticiella</taxon>
    </lineage>
</organism>
<dbReference type="InterPro" id="IPR029058">
    <property type="entry name" value="AB_hydrolase_fold"/>
</dbReference>
<dbReference type="SUPFAM" id="SSF53474">
    <property type="entry name" value="alpha/beta-Hydrolases"/>
    <property type="match status" value="1"/>
</dbReference>
<feature type="domain" description="AB hydrolase-1" evidence="1">
    <location>
        <begin position="27"/>
        <end position="128"/>
    </location>
</feature>
<protein>
    <submittedName>
        <fullName evidence="2">Alpha/beta fold hydrolase</fullName>
    </submittedName>
</protein>